<evidence type="ECO:0000313" key="3">
    <source>
        <dbReference type="EMBL" id="QIN94038.1"/>
    </source>
</evidence>
<feature type="region of interest" description="Disordered" evidence="1">
    <location>
        <begin position="117"/>
        <end position="146"/>
    </location>
</feature>
<keyword evidence="4" id="KW-1185">Reference proteome</keyword>
<dbReference type="GeneID" id="77927882"/>
<organism evidence="3 4">
    <name type="scientific">Streptomyces phage Wakanda</name>
    <dbReference type="NCBI Taxonomy" id="2713267"/>
    <lineage>
        <taxon>Viruses</taxon>
        <taxon>Duplodnaviria</taxon>
        <taxon>Heunggongvirae</taxon>
        <taxon>Uroviricota</taxon>
        <taxon>Caudoviricetes</taxon>
        <taxon>Stanwilliamsviridae</taxon>
        <taxon>Loccivirinae</taxon>
        <taxon>Wakandavirus</taxon>
        <taxon>Wakandavirus wakanda</taxon>
    </lineage>
</organism>
<dbReference type="RefSeq" id="YP_010652128.1">
    <property type="nucleotide sequence ID" value="NC_070785.1"/>
</dbReference>
<dbReference type="EMBL" id="MT024865">
    <property type="protein sequence ID" value="QIN94038.1"/>
    <property type="molecule type" value="Genomic_DNA"/>
</dbReference>
<evidence type="ECO:0000256" key="2">
    <source>
        <dbReference type="SAM" id="Phobius"/>
    </source>
</evidence>
<name>A0A6G8R251_9CAUD</name>
<proteinExistence type="predicted"/>
<reference evidence="3 4" key="1">
    <citation type="submission" date="2020-02" db="EMBL/GenBank/DDBJ databases">
        <authorList>
            <person name="Bullock J.N."/>
            <person name="Barnes M.L."/>
            <person name="Kankolongo K.M."/>
            <person name="Dejene B.A."/>
            <person name="Lindsay P.E."/>
            <person name="Bhuiyan S."/>
            <person name="Nayek S."/>
            <person name="Hughes L.E."/>
            <person name="Garlena R.A."/>
            <person name="Russell D.A."/>
            <person name="Pope W.H."/>
            <person name="Jacobs-Sera D."/>
            <person name="Hatfull G.F."/>
        </authorList>
    </citation>
    <scope>NUCLEOTIDE SEQUENCE [LARGE SCALE GENOMIC DNA]</scope>
</reference>
<sequence length="224" mass="23516">MKKALITMGLVPIMLALVLFVSPKKAYAQDCESTTLGTICASLVGNDVVVTLLGQEIARISAPVREVEVQVPVPGPTDIIRVPGPTRTVTVPGPTKTVAVPVPGSNATATATVTLRPSGQSGARRDNIEPSTTPSAGKTPGVTPTVTVTKTASPKVVVDEREKKVRVTIPQAIGISVGLLLLGLLLGLLALYTAYTVGYKNSEQAEAKAWRRWSDDLFGKKGKH</sequence>
<keyword evidence="2" id="KW-0472">Membrane</keyword>
<keyword evidence="2" id="KW-0812">Transmembrane</keyword>
<protein>
    <recommendedName>
        <fullName evidence="5">Transmembrane protein</fullName>
    </recommendedName>
</protein>
<feature type="transmembrane region" description="Helical" evidence="2">
    <location>
        <begin position="172"/>
        <end position="195"/>
    </location>
</feature>
<keyword evidence="2" id="KW-1133">Transmembrane helix</keyword>
<evidence type="ECO:0000313" key="4">
    <source>
        <dbReference type="Proteomes" id="UP000501266"/>
    </source>
</evidence>
<dbReference type="KEGG" id="vg:77927882"/>
<gene>
    <name evidence="3" type="primary">45</name>
    <name evidence="3" type="ORF">SEA_WAKANDA_45</name>
</gene>
<evidence type="ECO:0000256" key="1">
    <source>
        <dbReference type="SAM" id="MobiDB-lite"/>
    </source>
</evidence>
<feature type="compositionally biased region" description="Low complexity" evidence="1">
    <location>
        <begin position="136"/>
        <end position="146"/>
    </location>
</feature>
<dbReference type="Proteomes" id="UP000501266">
    <property type="component" value="Segment"/>
</dbReference>
<evidence type="ECO:0008006" key="5">
    <source>
        <dbReference type="Google" id="ProtNLM"/>
    </source>
</evidence>
<accession>A0A6G8R251</accession>